<dbReference type="PROSITE" id="PS50928">
    <property type="entry name" value="ABC_TM1"/>
    <property type="match status" value="1"/>
</dbReference>
<evidence type="ECO:0000256" key="2">
    <source>
        <dbReference type="ARBA" id="ARBA00022448"/>
    </source>
</evidence>
<evidence type="ECO:0000313" key="10">
    <source>
        <dbReference type="EMBL" id="MCG2621956.1"/>
    </source>
</evidence>
<dbReference type="InterPro" id="IPR035906">
    <property type="entry name" value="MetI-like_sf"/>
</dbReference>
<keyword evidence="5 7" id="KW-1133">Transmembrane helix</keyword>
<feature type="compositionally biased region" description="Polar residues" evidence="8">
    <location>
        <begin position="1"/>
        <end position="13"/>
    </location>
</feature>
<dbReference type="RefSeq" id="WP_237819671.1">
    <property type="nucleotide sequence ID" value="NZ_JAKLTQ010000004.1"/>
</dbReference>
<comment type="caution">
    <text evidence="10">The sequence shown here is derived from an EMBL/GenBank/DDBJ whole genome shotgun (WGS) entry which is preliminary data.</text>
</comment>
<evidence type="ECO:0000256" key="1">
    <source>
        <dbReference type="ARBA" id="ARBA00004651"/>
    </source>
</evidence>
<keyword evidence="4 7" id="KW-0812">Transmembrane</keyword>
<evidence type="ECO:0000259" key="9">
    <source>
        <dbReference type="PROSITE" id="PS50928"/>
    </source>
</evidence>
<evidence type="ECO:0000256" key="7">
    <source>
        <dbReference type="RuleBase" id="RU363032"/>
    </source>
</evidence>
<feature type="transmembrane region" description="Helical" evidence="7">
    <location>
        <begin position="226"/>
        <end position="245"/>
    </location>
</feature>
<dbReference type="Proteomes" id="UP001165368">
    <property type="component" value="Unassembled WGS sequence"/>
</dbReference>
<comment type="similarity">
    <text evidence="7">Belongs to the binding-protein-dependent transport system permease family.</text>
</comment>
<protein>
    <submittedName>
        <fullName evidence="10">ABC transporter permease</fullName>
    </submittedName>
</protein>
<dbReference type="Gene3D" id="1.10.3720.10">
    <property type="entry name" value="MetI-like"/>
    <property type="match status" value="1"/>
</dbReference>
<sequence length="363" mass="37989">MGTVDTSPGTGQETKQETENDGGSSASARGTGPDARQRRGASRRADKLPASPGLRRAGGRLLTALGVVWAAATFTFLIQALLPGDRATLLLNQLTGQVQERTAEELAPINAQYGFDDPLIVQYLRFLGDLATGNLGESYQLHKPVASVIADQIGPTILLTVASLIVAWLISVVVIVGTAKRSRPVSALASGLEAVAAGLPQYWLGVILLVVFALNLGLFPVVGGTGFAGLVLPALTLGIPLAGFLGQVTRTEFEKAMDQPFALSARMRGMGDTGVRVRHVLRHSVLPGVTLSGWALGSLFSGAVIAESIFSRPGLGKILVTAVNSRDLPVVCGIVILVAAIYVVANLLVDLAYTLIDPRLKNS</sequence>
<gene>
    <name evidence="10" type="ORF">LVY72_08500</name>
</gene>
<feature type="region of interest" description="Disordered" evidence="8">
    <location>
        <begin position="1"/>
        <end position="53"/>
    </location>
</feature>
<keyword evidence="11" id="KW-1185">Reference proteome</keyword>
<dbReference type="InterPro" id="IPR000515">
    <property type="entry name" value="MetI-like"/>
</dbReference>
<name>A0ABS9L5J8_9MICC</name>
<feature type="transmembrane region" description="Helical" evidence="7">
    <location>
        <begin position="157"/>
        <end position="179"/>
    </location>
</feature>
<feature type="transmembrane region" description="Helical" evidence="7">
    <location>
        <begin position="191"/>
        <end position="214"/>
    </location>
</feature>
<keyword evidence="6 7" id="KW-0472">Membrane</keyword>
<evidence type="ECO:0000256" key="3">
    <source>
        <dbReference type="ARBA" id="ARBA00022475"/>
    </source>
</evidence>
<feature type="domain" description="ABC transmembrane type-1" evidence="9">
    <location>
        <begin position="153"/>
        <end position="353"/>
    </location>
</feature>
<feature type="transmembrane region" description="Helical" evidence="7">
    <location>
        <begin position="61"/>
        <end position="82"/>
    </location>
</feature>
<dbReference type="PANTHER" id="PTHR43163">
    <property type="entry name" value="DIPEPTIDE TRANSPORT SYSTEM PERMEASE PROTEIN DPPB-RELATED"/>
    <property type="match status" value="1"/>
</dbReference>
<keyword evidence="2 7" id="KW-0813">Transport</keyword>
<dbReference type="EMBL" id="JAKLTQ010000004">
    <property type="protein sequence ID" value="MCG2621956.1"/>
    <property type="molecule type" value="Genomic_DNA"/>
</dbReference>
<evidence type="ECO:0000256" key="8">
    <source>
        <dbReference type="SAM" id="MobiDB-lite"/>
    </source>
</evidence>
<dbReference type="SUPFAM" id="SSF161098">
    <property type="entry name" value="MetI-like"/>
    <property type="match status" value="1"/>
</dbReference>
<proteinExistence type="inferred from homology"/>
<dbReference type="PANTHER" id="PTHR43163:SF6">
    <property type="entry name" value="DIPEPTIDE TRANSPORT SYSTEM PERMEASE PROTEIN DPPB-RELATED"/>
    <property type="match status" value="1"/>
</dbReference>
<keyword evidence="3" id="KW-1003">Cell membrane</keyword>
<evidence type="ECO:0000256" key="6">
    <source>
        <dbReference type="ARBA" id="ARBA00023136"/>
    </source>
</evidence>
<reference evidence="10" key="1">
    <citation type="submission" date="2022-01" db="EMBL/GenBank/DDBJ databases">
        <authorList>
            <person name="Jo J.-H."/>
            <person name="Im W.-T."/>
        </authorList>
    </citation>
    <scope>NUCLEOTIDE SEQUENCE</scope>
    <source>
        <strain evidence="10">I2-34</strain>
    </source>
</reference>
<comment type="subcellular location">
    <subcellularLocation>
        <location evidence="1 7">Cell membrane</location>
        <topology evidence="1 7">Multi-pass membrane protein</topology>
    </subcellularLocation>
</comment>
<feature type="transmembrane region" description="Helical" evidence="7">
    <location>
        <begin position="285"/>
        <end position="310"/>
    </location>
</feature>
<evidence type="ECO:0000313" key="11">
    <source>
        <dbReference type="Proteomes" id="UP001165368"/>
    </source>
</evidence>
<dbReference type="CDD" id="cd06261">
    <property type="entry name" value="TM_PBP2"/>
    <property type="match status" value="1"/>
</dbReference>
<feature type="transmembrane region" description="Helical" evidence="7">
    <location>
        <begin position="330"/>
        <end position="356"/>
    </location>
</feature>
<evidence type="ECO:0000256" key="4">
    <source>
        <dbReference type="ARBA" id="ARBA00022692"/>
    </source>
</evidence>
<dbReference type="Pfam" id="PF00528">
    <property type="entry name" value="BPD_transp_1"/>
    <property type="match status" value="1"/>
</dbReference>
<organism evidence="10 11">
    <name type="scientific">Arthrobacter hankyongi</name>
    <dbReference type="NCBI Taxonomy" id="2904801"/>
    <lineage>
        <taxon>Bacteria</taxon>
        <taxon>Bacillati</taxon>
        <taxon>Actinomycetota</taxon>
        <taxon>Actinomycetes</taxon>
        <taxon>Micrococcales</taxon>
        <taxon>Micrococcaceae</taxon>
        <taxon>Arthrobacter</taxon>
    </lineage>
</organism>
<accession>A0ABS9L5J8</accession>
<evidence type="ECO:0000256" key="5">
    <source>
        <dbReference type="ARBA" id="ARBA00022989"/>
    </source>
</evidence>